<reference evidence="4" key="1">
    <citation type="journal article" date="2019" name="Int. J. Syst. Evol. Microbiol.">
        <title>The Global Catalogue of Microorganisms (GCM) 10K type strain sequencing project: providing services to taxonomists for standard genome sequencing and annotation.</title>
        <authorList>
            <consortium name="The Broad Institute Genomics Platform"/>
            <consortium name="The Broad Institute Genome Sequencing Center for Infectious Disease"/>
            <person name="Wu L."/>
            <person name="Ma J."/>
        </authorList>
    </citation>
    <scope>NUCLEOTIDE SEQUENCE [LARGE SCALE GENOMIC DNA]</scope>
    <source>
        <strain evidence="4">CCUG 53252</strain>
    </source>
</reference>
<proteinExistence type="predicted"/>
<comment type="caution">
    <text evidence="3">The sequence shown here is derived from an EMBL/GenBank/DDBJ whole genome shotgun (WGS) entry which is preliminary data.</text>
</comment>
<dbReference type="Pfam" id="PF04186">
    <property type="entry name" value="FxsA"/>
    <property type="match status" value="2"/>
</dbReference>
<sequence length="341" mass="35559">MSRVLFPLYLIIELVAFIAVSKWIGVGWALLALGGLFIVGVVTAAWEMRRLTQRAMDDAIAAQEAMGGPGAMGHGSPMGNQGEPGHGGSMGATGQAGDSDAAGDDIIDPADREKRARRALASAGTLVVDSAMLMVGCVLLAIPGFVTTIFGLLLILPPTRWLIRTVGGASLAAWFQRTGSKSMFVVQRYGVKYGDDGAEVIDHDDPSSPSAPSGPAGPRSTADDASAPRRLGRGTGERITFDVPDDASALDDWARDDEKRRGGTGDPMVIDEGPDSGSDKRAGGTQNKGNDKGKSENPDSNKRRGENPDNPGNAEPGSDKRPDENPNQNTDGNAGGPEPRG</sequence>
<dbReference type="NCBIfam" id="NF008528">
    <property type="entry name" value="PRK11463.1-2"/>
    <property type="match status" value="1"/>
</dbReference>
<feature type="compositionally biased region" description="Gly residues" evidence="1">
    <location>
        <begin position="82"/>
        <end position="91"/>
    </location>
</feature>
<organism evidence="3 4">
    <name type="scientific">Corynebacterium hansenii</name>
    <dbReference type="NCBI Taxonomy" id="394964"/>
    <lineage>
        <taxon>Bacteria</taxon>
        <taxon>Bacillati</taxon>
        <taxon>Actinomycetota</taxon>
        <taxon>Actinomycetes</taxon>
        <taxon>Mycobacteriales</taxon>
        <taxon>Corynebacteriaceae</taxon>
        <taxon>Corynebacterium</taxon>
    </lineage>
</organism>
<dbReference type="InterPro" id="IPR007313">
    <property type="entry name" value="FxsA"/>
</dbReference>
<evidence type="ECO:0000256" key="1">
    <source>
        <dbReference type="SAM" id="MobiDB-lite"/>
    </source>
</evidence>
<name>A0ABV7ZQV6_9CORY</name>
<evidence type="ECO:0000313" key="3">
    <source>
        <dbReference type="EMBL" id="MFC3850917.1"/>
    </source>
</evidence>
<feature type="compositionally biased region" description="Low complexity" evidence="1">
    <location>
        <begin position="207"/>
        <end position="220"/>
    </location>
</feature>
<keyword evidence="2" id="KW-0472">Membrane</keyword>
<dbReference type="Proteomes" id="UP001595751">
    <property type="component" value="Unassembled WGS sequence"/>
</dbReference>
<gene>
    <name evidence="3" type="ORF">ACFORJ_12185</name>
</gene>
<accession>A0ABV7ZQV6</accession>
<dbReference type="RefSeq" id="WP_290288023.1">
    <property type="nucleotide sequence ID" value="NZ_CP047211.1"/>
</dbReference>
<feature type="region of interest" description="Disordered" evidence="1">
    <location>
        <begin position="71"/>
        <end position="106"/>
    </location>
</feature>
<keyword evidence="2" id="KW-0812">Transmembrane</keyword>
<dbReference type="EMBL" id="JBHRZN010000004">
    <property type="protein sequence ID" value="MFC3850917.1"/>
    <property type="molecule type" value="Genomic_DNA"/>
</dbReference>
<keyword evidence="4" id="KW-1185">Reference proteome</keyword>
<evidence type="ECO:0000256" key="2">
    <source>
        <dbReference type="SAM" id="Phobius"/>
    </source>
</evidence>
<feature type="compositionally biased region" description="Basic and acidic residues" evidence="1">
    <location>
        <begin position="289"/>
        <end position="307"/>
    </location>
</feature>
<feature type="transmembrane region" description="Helical" evidence="2">
    <location>
        <begin position="26"/>
        <end position="46"/>
    </location>
</feature>
<keyword evidence="2" id="KW-1133">Transmembrane helix</keyword>
<protein>
    <submittedName>
        <fullName evidence="3">FxsA family protein</fullName>
    </submittedName>
</protein>
<feature type="compositionally biased region" description="Basic and acidic residues" evidence="1">
    <location>
        <begin position="252"/>
        <end position="263"/>
    </location>
</feature>
<feature type="region of interest" description="Disordered" evidence="1">
    <location>
        <begin position="197"/>
        <end position="341"/>
    </location>
</feature>
<evidence type="ECO:0000313" key="4">
    <source>
        <dbReference type="Proteomes" id="UP001595751"/>
    </source>
</evidence>